<sequence length="111" mass="12095">MAVLWGRVPAWQPWAPWICGAEAGSVPKTPGRNRGLRERSWFISSQCWGMDGRSPARPLEMPGASGQPGSQTIKKGHRGVDSTGETTYKKVNHFLHSLPAVLSMRIVLDGG</sequence>
<name>A0A8V5GL03_MELUD</name>
<evidence type="ECO:0000313" key="3">
    <source>
        <dbReference type="Proteomes" id="UP000694405"/>
    </source>
</evidence>
<reference evidence="2" key="2">
    <citation type="submission" date="2025-08" db="UniProtKB">
        <authorList>
            <consortium name="Ensembl"/>
        </authorList>
    </citation>
    <scope>IDENTIFICATION</scope>
</reference>
<keyword evidence="3" id="KW-1185">Reference proteome</keyword>
<proteinExistence type="predicted"/>
<dbReference type="Ensembl" id="ENSMUNT00000028667.1">
    <property type="protein sequence ID" value="ENSMUNP00000024925.1"/>
    <property type="gene ID" value="ENSMUNG00000020100.1"/>
</dbReference>
<protein>
    <submittedName>
        <fullName evidence="2">Uncharacterized protein</fullName>
    </submittedName>
</protein>
<dbReference type="AlphaFoldDB" id="A0A8V5GL03"/>
<dbReference type="Proteomes" id="UP000694405">
    <property type="component" value="Chromosome 20"/>
</dbReference>
<feature type="region of interest" description="Disordered" evidence="1">
    <location>
        <begin position="53"/>
        <end position="84"/>
    </location>
</feature>
<evidence type="ECO:0000313" key="2">
    <source>
        <dbReference type="Ensembl" id="ENSMUNP00000024925.1"/>
    </source>
</evidence>
<accession>A0A8V5GL03</accession>
<reference evidence="2" key="1">
    <citation type="submission" date="2020-03" db="EMBL/GenBank/DDBJ databases">
        <title>Melopsittacus undulatus (budgerigar) genome, bMelUnd1, maternal haplotype with Z.</title>
        <authorList>
            <person name="Gedman G."/>
            <person name="Mountcastle J."/>
            <person name="Haase B."/>
            <person name="Formenti G."/>
            <person name="Wright T."/>
            <person name="Apodaca J."/>
            <person name="Pelan S."/>
            <person name="Chow W."/>
            <person name="Rhie A."/>
            <person name="Howe K."/>
            <person name="Fedrigo O."/>
            <person name="Jarvis E.D."/>
        </authorList>
    </citation>
    <scope>NUCLEOTIDE SEQUENCE [LARGE SCALE GENOMIC DNA]</scope>
</reference>
<reference evidence="2" key="3">
    <citation type="submission" date="2025-09" db="UniProtKB">
        <authorList>
            <consortium name="Ensembl"/>
        </authorList>
    </citation>
    <scope>IDENTIFICATION</scope>
</reference>
<organism evidence="2 3">
    <name type="scientific">Melopsittacus undulatus</name>
    <name type="common">Budgerigar</name>
    <name type="synonym">Psittacus undulatus</name>
    <dbReference type="NCBI Taxonomy" id="13146"/>
    <lineage>
        <taxon>Eukaryota</taxon>
        <taxon>Metazoa</taxon>
        <taxon>Chordata</taxon>
        <taxon>Craniata</taxon>
        <taxon>Vertebrata</taxon>
        <taxon>Euteleostomi</taxon>
        <taxon>Archelosauria</taxon>
        <taxon>Archosauria</taxon>
        <taxon>Dinosauria</taxon>
        <taxon>Saurischia</taxon>
        <taxon>Theropoda</taxon>
        <taxon>Coelurosauria</taxon>
        <taxon>Aves</taxon>
        <taxon>Neognathae</taxon>
        <taxon>Neoaves</taxon>
        <taxon>Telluraves</taxon>
        <taxon>Australaves</taxon>
        <taxon>Psittaciformes</taxon>
        <taxon>Psittaculidae</taxon>
        <taxon>Melopsittacus</taxon>
    </lineage>
</organism>
<evidence type="ECO:0000256" key="1">
    <source>
        <dbReference type="SAM" id="MobiDB-lite"/>
    </source>
</evidence>